<keyword evidence="1" id="KW-0479">Metal-binding</keyword>
<evidence type="ECO:0000259" key="3">
    <source>
        <dbReference type="PROSITE" id="PS50157"/>
    </source>
</evidence>
<feature type="compositionally biased region" description="Low complexity" evidence="2">
    <location>
        <begin position="125"/>
        <end position="139"/>
    </location>
</feature>
<organism evidence="5 6">
    <name type="scientific">Orchesella dallaii</name>
    <dbReference type="NCBI Taxonomy" id="48710"/>
    <lineage>
        <taxon>Eukaryota</taxon>
        <taxon>Metazoa</taxon>
        <taxon>Ecdysozoa</taxon>
        <taxon>Arthropoda</taxon>
        <taxon>Hexapoda</taxon>
        <taxon>Collembola</taxon>
        <taxon>Entomobryomorpha</taxon>
        <taxon>Entomobryoidea</taxon>
        <taxon>Orchesellidae</taxon>
        <taxon>Orchesellinae</taxon>
        <taxon>Orchesella</taxon>
    </lineage>
</organism>
<evidence type="ECO:0000313" key="5">
    <source>
        <dbReference type="EMBL" id="CAL8068543.1"/>
    </source>
</evidence>
<name>A0ABP1PIC6_9HEXA</name>
<dbReference type="InterPro" id="IPR013087">
    <property type="entry name" value="Znf_C2H2_type"/>
</dbReference>
<keyword evidence="1" id="KW-0862">Zinc</keyword>
<feature type="compositionally biased region" description="Low complexity" evidence="2">
    <location>
        <begin position="227"/>
        <end position="244"/>
    </location>
</feature>
<feature type="domain" description="C2H2-type" evidence="3">
    <location>
        <begin position="96"/>
        <end position="123"/>
    </location>
</feature>
<dbReference type="InterPro" id="IPR043502">
    <property type="entry name" value="DNA/RNA_pol_sf"/>
</dbReference>
<evidence type="ECO:0000256" key="1">
    <source>
        <dbReference type="PROSITE-ProRule" id="PRU00042"/>
    </source>
</evidence>
<dbReference type="Pfam" id="PF00078">
    <property type="entry name" value="RVT_1"/>
    <property type="match status" value="1"/>
</dbReference>
<evidence type="ECO:0008006" key="7">
    <source>
        <dbReference type="Google" id="ProtNLM"/>
    </source>
</evidence>
<dbReference type="SUPFAM" id="SSF56672">
    <property type="entry name" value="DNA/RNA polymerases"/>
    <property type="match status" value="1"/>
</dbReference>
<evidence type="ECO:0000256" key="2">
    <source>
        <dbReference type="SAM" id="MobiDB-lite"/>
    </source>
</evidence>
<accession>A0ABP1PIC6</accession>
<sequence length="1188" mass="133832">MQPQREEDTLIVFHPAPETINCTEVRCFHKYKAATWSYSRQSLTRHLEKDHEIVIVNHTNMCSRCNADIGVKPTLHKCGAAAALVPEPPPPEHHPHECEQCGDSFPSRTGLKNHKAMHKRESIRNNTNNTPATNPTPSGSERRRPSASARRQSATPTVQQDVSGSLSLQPSTPWGTLVRTTSPSLLSIANQSQGQHESTAPPTNQGETPSAPPPPRRPTNLAAFVFSSTPTSPEPPVTAAVPTSLPSSPSSADIGETAEQNDDDVFIGDNEQLNNNNVSPAEPNHINSKDESVIHVFEPQLKEIEDEPKSNENWTEFNRVLEEITTAARVELKIEPRDETKPREIVQVEDCKYMQKLYRRNRRRAIRLITEGESTPCPVPPPEIEEFFRARRAPKTMDPDFYSIGDQTHPVNVRRFTKMEVALRLRKFENTAPGEDQLTYNHWRSLDPSCTVLTRICNICLKYRKIPAAWKNSRTILIHKKGNPSNLSNWRPISILRTLYKLYSGLLTTRVCSWLQENDILAHAQKGFMPFDGVFEHNFTLQRYMKNATTSKKDIFIAWLDFADAFGSIPHSAPAAALTHYGAGDVICEIVNDMYNNATTAFMTPLGETNPIHVQSGVHQGDPLSGILFNIVINPILERAAGNSEGRHKILAFADDVTPIAEAQDELQQRINIICHESSRLSIQPNANKCVSLHLSGQAPVGTRPTEFTVNGQIIKNLGDGEAAMYLGKPTGYMCVPPDSSIQQYIDFGVRILQSRLSPWQKLDAMKTFFYSSLVFPMRTAQFGKTEWRKVDEALRPHIKRILYLPKGASNEYIYGGTKGGACNMPIAAEDSDIFHVDGAFKLLTSIDPVVAEEAADDLWATVRARLGYDPSQDDVNKYLSGYNEGEMRRRPNATQNVWTLARVASTRLNITWEINNNPTQIKLGEISITPKHRRIVAKTIRNYLRMQRDVTLQSKPNQGKAMECVAESSASHSFIRTGAFVRFADWRFIHRARLNLVPLNGQPWRPANDSKQCRRCGNPNETLPHVLGHCMRYSRAYTLRHDAIVSRIKKAAEKEFRVVGENTEVDNSHLRPDLVLCKGRDAYIIDVTIPFENRKEAMEEAALLKTQKYTELAERLKQQYHYKTAVVVPFLVGALGSWYPGNDVFMKKLCSKAYASLMRKLCVTDAIRWSRDIYIEHITGKQQYTIQ</sequence>
<proteinExistence type="predicted"/>
<feature type="domain" description="Reverse transcriptase" evidence="4">
    <location>
        <begin position="459"/>
        <end position="715"/>
    </location>
</feature>
<dbReference type="CDD" id="cd01650">
    <property type="entry name" value="RT_nLTR_like"/>
    <property type="match status" value="1"/>
</dbReference>
<dbReference type="Proteomes" id="UP001642540">
    <property type="component" value="Unassembled WGS sequence"/>
</dbReference>
<gene>
    <name evidence="5" type="ORF">ODALV1_LOCUS325</name>
</gene>
<dbReference type="PROSITE" id="PS50878">
    <property type="entry name" value="RT_POL"/>
    <property type="match status" value="1"/>
</dbReference>
<evidence type="ECO:0000313" key="6">
    <source>
        <dbReference type="Proteomes" id="UP001642540"/>
    </source>
</evidence>
<reference evidence="5 6" key="1">
    <citation type="submission" date="2024-08" db="EMBL/GenBank/DDBJ databases">
        <authorList>
            <person name="Cucini C."/>
            <person name="Frati F."/>
        </authorList>
    </citation>
    <scope>NUCLEOTIDE SEQUENCE [LARGE SCALE GENOMIC DNA]</scope>
</reference>
<dbReference type="PROSITE" id="PS00028">
    <property type="entry name" value="ZINC_FINGER_C2H2_1"/>
    <property type="match status" value="1"/>
</dbReference>
<comment type="caution">
    <text evidence="5">The sequence shown here is derived from an EMBL/GenBank/DDBJ whole genome shotgun (WGS) entry which is preliminary data.</text>
</comment>
<feature type="compositionally biased region" description="Basic and acidic residues" evidence="2">
    <location>
        <begin position="90"/>
        <end position="99"/>
    </location>
</feature>
<dbReference type="PROSITE" id="PS50157">
    <property type="entry name" value="ZINC_FINGER_C2H2_2"/>
    <property type="match status" value="1"/>
</dbReference>
<protein>
    <recommendedName>
        <fullName evidence="7">Retrovirus-related Pol polyprotein from type-1 retrotransposable element R2</fullName>
    </recommendedName>
</protein>
<dbReference type="InterPro" id="IPR000477">
    <property type="entry name" value="RT_dom"/>
</dbReference>
<evidence type="ECO:0000259" key="4">
    <source>
        <dbReference type="PROSITE" id="PS50878"/>
    </source>
</evidence>
<feature type="compositionally biased region" description="Polar residues" evidence="2">
    <location>
        <begin position="157"/>
        <end position="208"/>
    </location>
</feature>
<keyword evidence="6" id="KW-1185">Reference proteome</keyword>
<dbReference type="PANTHER" id="PTHR19446">
    <property type="entry name" value="REVERSE TRANSCRIPTASES"/>
    <property type="match status" value="1"/>
</dbReference>
<feature type="region of interest" description="Disordered" evidence="2">
    <location>
        <begin position="86"/>
        <end position="256"/>
    </location>
</feature>
<keyword evidence="1" id="KW-0863">Zinc-finger</keyword>
<dbReference type="SMART" id="SM00355">
    <property type="entry name" value="ZnF_C2H2"/>
    <property type="match status" value="1"/>
</dbReference>
<dbReference type="EMBL" id="CAXLJM020000001">
    <property type="protein sequence ID" value="CAL8068543.1"/>
    <property type="molecule type" value="Genomic_DNA"/>
</dbReference>
<feature type="compositionally biased region" description="Low complexity" evidence="2">
    <location>
        <begin position="146"/>
        <end position="156"/>
    </location>
</feature>